<gene>
    <name evidence="1" type="ORF">QBC37DRAFT_431818</name>
</gene>
<comment type="caution">
    <text evidence="1">The sequence shown here is derived from an EMBL/GenBank/DDBJ whole genome shotgun (WGS) entry which is preliminary data.</text>
</comment>
<reference evidence="1" key="1">
    <citation type="journal article" date="2023" name="Mol. Phylogenet. Evol.">
        <title>Genome-scale phylogeny and comparative genomics of the fungal order Sordariales.</title>
        <authorList>
            <person name="Hensen N."/>
            <person name="Bonometti L."/>
            <person name="Westerberg I."/>
            <person name="Brannstrom I.O."/>
            <person name="Guillou S."/>
            <person name="Cros-Aarteil S."/>
            <person name="Calhoun S."/>
            <person name="Haridas S."/>
            <person name="Kuo A."/>
            <person name="Mondo S."/>
            <person name="Pangilinan J."/>
            <person name="Riley R."/>
            <person name="LaButti K."/>
            <person name="Andreopoulos B."/>
            <person name="Lipzen A."/>
            <person name="Chen C."/>
            <person name="Yan M."/>
            <person name="Daum C."/>
            <person name="Ng V."/>
            <person name="Clum A."/>
            <person name="Steindorff A."/>
            <person name="Ohm R.A."/>
            <person name="Martin F."/>
            <person name="Silar P."/>
            <person name="Natvig D.O."/>
            <person name="Lalanne C."/>
            <person name="Gautier V."/>
            <person name="Ament-Velasquez S.L."/>
            <person name="Kruys A."/>
            <person name="Hutchinson M.I."/>
            <person name="Powell A.J."/>
            <person name="Barry K."/>
            <person name="Miller A.N."/>
            <person name="Grigoriev I.V."/>
            <person name="Debuchy R."/>
            <person name="Gladieux P."/>
            <person name="Hiltunen Thoren M."/>
            <person name="Johannesson H."/>
        </authorList>
    </citation>
    <scope>NUCLEOTIDE SEQUENCE</scope>
    <source>
        <strain evidence="1">PSN293</strain>
    </source>
</reference>
<evidence type="ECO:0000313" key="1">
    <source>
        <dbReference type="EMBL" id="KAK4208544.1"/>
    </source>
</evidence>
<reference evidence="1" key="2">
    <citation type="submission" date="2023-05" db="EMBL/GenBank/DDBJ databases">
        <authorList>
            <consortium name="Lawrence Berkeley National Laboratory"/>
            <person name="Steindorff A."/>
            <person name="Hensen N."/>
            <person name="Bonometti L."/>
            <person name="Westerberg I."/>
            <person name="Brannstrom I.O."/>
            <person name="Guillou S."/>
            <person name="Cros-Aarteil S."/>
            <person name="Calhoun S."/>
            <person name="Haridas S."/>
            <person name="Kuo A."/>
            <person name="Mondo S."/>
            <person name="Pangilinan J."/>
            <person name="Riley R."/>
            <person name="Labutti K."/>
            <person name="Andreopoulos B."/>
            <person name="Lipzen A."/>
            <person name="Chen C."/>
            <person name="Yanf M."/>
            <person name="Daum C."/>
            <person name="Ng V."/>
            <person name="Clum A."/>
            <person name="Ohm R."/>
            <person name="Martin F."/>
            <person name="Silar P."/>
            <person name="Natvig D."/>
            <person name="Lalanne C."/>
            <person name="Gautier V."/>
            <person name="Ament-Velasquez S.L."/>
            <person name="Kruys A."/>
            <person name="Hutchinson M.I."/>
            <person name="Powell A.J."/>
            <person name="Barry K."/>
            <person name="Miller A.N."/>
            <person name="Grigoriev I.V."/>
            <person name="Debuchy R."/>
            <person name="Gladieux P."/>
            <person name="Thoren M.H."/>
            <person name="Johannesson H."/>
        </authorList>
    </citation>
    <scope>NUCLEOTIDE SEQUENCE</scope>
    <source>
        <strain evidence="1">PSN293</strain>
    </source>
</reference>
<accession>A0AAN6XXL3</accession>
<dbReference type="Proteomes" id="UP001301769">
    <property type="component" value="Unassembled WGS sequence"/>
</dbReference>
<organism evidence="1 2">
    <name type="scientific">Rhypophila decipiens</name>
    <dbReference type="NCBI Taxonomy" id="261697"/>
    <lineage>
        <taxon>Eukaryota</taxon>
        <taxon>Fungi</taxon>
        <taxon>Dikarya</taxon>
        <taxon>Ascomycota</taxon>
        <taxon>Pezizomycotina</taxon>
        <taxon>Sordariomycetes</taxon>
        <taxon>Sordariomycetidae</taxon>
        <taxon>Sordariales</taxon>
        <taxon>Naviculisporaceae</taxon>
        <taxon>Rhypophila</taxon>
    </lineage>
</organism>
<keyword evidence="2" id="KW-1185">Reference proteome</keyword>
<sequence>MNPQTACRLAKLAAEIRLQIYAIYLDLELQSSRVMTYSTTYLTDLSTPRIYRASAPPPLAQTCKFFYIDLEPLFRHVFAIHVMPARWGLRVGMGGYGSPSPAESDGCRWDPAKPTDGGGLVLTQMKKCYLRLSDPEMEGLDALSDFFAQVTSNAERERCKEQLWDFEGHERGRARGIRRLPAGLGLRVVPIQGGGVTTIGWPVGQGSATAATGGTLGILRGMGTYAPEMGPSRRNGLGKAAEGVRELVFDYAPIRGVGCKKVVSEAMAEVKAEQRRKIEKRFWRLVRGMRNLQVLRIRGDECPGWWKGYLEEKMARRIKAGRIRIIVNA</sequence>
<dbReference type="AlphaFoldDB" id="A0AAN6XXL3"/>
<evidence type="ECO:0000313" key="2">
    <source>
        <dbReference type="Proteomes" id="UP001301769"/>
    </source>
</evidence>
<protein>
    <submittedName>
        <fullName evidence="1">Uncharacterized protein</fullName>
    </submittedName>
</protein>
<dbReference type="EMBL" id="MU858239">
    <property type="protein sequence ID" value="KAK4208544.1"/>
    <property type="molecule type" value="Genomic_DNA"/>
</dbReference>
<name>A0AAN6XXL3_9PEZI</name>
<proteinExistence type="predicted"/>